<protein>
    <submittedName>
        <fullName evidence="1">Uncharacterized protein</fullName>
    </submittedName>
</protein>
<name>A0A2G8S8L8_9APHY</name>
<dbReference type="AlphaFoldDB" id="A0A2G8S8L8"/>
<gene>
    <name evidence="1" type="ORF">GSI_07672</name>
</gene>
<evidence type="ECO:0000313" key="1">
    <source>
        <dbReference type="EMBL" id="PIL30095.1"/>
    </source>
</evidence>
<evidence type="ECO:0000313" key="2">
    <source>
        <dbReference type="Proteomes" id="UP000230002"/>
    </source>
</evidence>
<reference evidence="1 2" key="1">
    <citation type="journal article" date="2015" name="Sci. Rep.">
        <title>Chromosome-level genome map provides insights into diverse defense mechanisms in the medicinal fungus Ganoderma sinense.</title>
        <authorList>
            <person name="Zhu Y."/>
            <person name="Xu J."/>
            <person name="Sun C."/>
            <person name="Zhou S."/>
            <person name="Xu H."/>
            <person name="Nelson D.R."/>
            <person name="Qian J."/>
            <person name="Song J."/>
            <person name="Luo H."/>
            <person name="Xiang L."/>
            <person name="Li Y."/>
            <person name="Xu Z."/>
            <person name="Ji A."/>
            <person name="Wang L."/>
            <person name="Lu S."/>
            <person name="Hayward A."/>
            <person name="Sun W."/>
            <person name="Li X."/>
            <person name="Schwartz D.C."/>
            <person name="Wang Y."/>
            <person name="Chen S."/>
        </authorList>
    </citation>
    <scope>NUCLEOTIDE SEQUENCE [LARGE SCALE GENOMIC DNA]</scope>
    <source>
        <strain evidence="1 2">ZZ0214-1</strain>
    </source>
</reference>
<accession>A0A2G8S8L8</accession>
<dbReference type="EMBL" id="AYKW01000016">
    <property type="protein sequence ID" value="PIL30095.1"/>
    <property type="molecule type" value="Genomic_DNA"/>
</dbReference>
<keyword evidence="2" id="KW-1185">Reference proteome</keyword>
<organism evidence="1 2">
    <name type="scientific">Ganoderma sinense ZZ0214-1</name>
    <dbReference type="NCBI Taxonomy" id="1077348"/>
    <lineage>
        <taxon>Eukaryota</taxon>
        <taxon>Fungi</taxon>
        <taxon>Dikarya</taxon>
        <taxon>Basidiomycota</taxon>
        <taxon>Agaricomycotina</taxon>
        <taxon>Agaricomycetes</taxon>
        <taxon>Polyporales</taxon>
        <taxon>Polyporaceae</taxon>
        <taxon>Ganoderma</taxon>
    </lineage>
</organism>
<sequence length="595" mass="66947">MARSAKLNVDVVAIVCEFFNDLSDVLSFSLTCSTFHRVAIRRLLSMRPVDLKGGTSTRKFYDFLLAEAHTHRAPLIRALNIDIKIGSPETHQAAQQNDASILLDILSACAQIQFLSIPVQPARYSITDYPHVVAAIGALRNLRSLSVHVWLARQLALFHAVNAPVRKISRHSMLSSDPEVRGRWSSSILEEFLPRFAPTLEKLELNKFITDEDSAPSVFDMTQYPAVRSLSVGSISGTPRLDHLQRLFPALAGTLSLGRLDLKFSFLPSEDTRFEILTNMRAENEQAQERLGSRAWKKVDRVICDARMFYVLRLRYPIRLVMLDSCLASGGDSRYARYALRENPAPRLKLSMVLDSSTLTGLGEIFSPELTGMLTHLTLCLVYANDFLCTTAAQAEAFATIRWNDLLESMASKLRPLHQLTHLRIIIRSQVYQDETEEALAYAQHSEEFVRALRRSAFDFEGTAASLLGSPPSLRYLFLTTSSNLADTDRDWRTTFERWHETRAWRIAGSGTNEANHVEPLLVSLHDQVVKTIIRKEELVLSDTDTSSHLFLALEVDFSITRLSACPHEDPYADLCATNQPAPYGEAIELLLDRL</sequence>
<comment type="caution">
    <text evidence="1">The sequence shown here is derived from an EMBL/GenBank/DDBJ whole genome shotgun (WGS) entry which is preliminary data.</text>
</comment>
<dbReference type="Proteomes" id="UP000230002">
    <property type="component" value="Unassembled WGS sequence"/>
</dbReference>
<dbReference type="OrthoDB" id="2757774at2759"/>
<proteinExistence type="predicted"/>